<sequence length="128" mass="14521">MMRKLLNEKGATLPYTLLLFFLLQVFIFLGVNIYLSKYTTANDLAQYYETKTVELLALKSIIPQISHSDLEPIQGSYSSSFGLVQYEATAGEEIVELNLTTIKKDGSSFSSHFLYNKENNTIEHVVEQ</sequence>
<evidence type="ECO:0000256" key="1">
    <source>
        <dbReference type="SAM" id="Phobius"/>
    </source>
</evidence>
<comment type="caution">
    <text evidence="2">The sequence shown here is derived from an EMBL/GenBank/DDBJ whole genome shotgun (WGS) entry which is preliminary data.</text>
</comment>
<evidence type="ECO:0000313" key="2">
    <source>
        <dbReference type="EMBL" id="MDQ0213854.1"/>
    </source>
</evidence>
<reference evidence="2" key="1">
    <citation type="submission" date="2023-07" db="EMBL/GenBank/DDBJ databases">
        <title>Genomic Encyclopedia of Type Strains, Phase IV (KMG-IV): sequencing the most valuable type-strain genomes for metagenomic binning, comparative biology and taxonomic classification.</title>
        <authorList>
            <person name="Goeker M."/>
        </authorList>
    </citation>
    <scope>NUCLEOTIDE SEQUENCE</scope>
    <source>
        <strain evidence="2">DSM 23947</strain>
    </source>
</reference>
<organism evidence="2 3">
    <name type="scientific">Oikeobacillus pervagus</name>
    <dbReference type="NCBI Taxonomy" id="1325931"/>
    <lineage>
        <taxon>Bacteria</taxon>
        <taxon>Bacillati</taxon>
        <taxon>Bacillota</taxon>
        <taxon>Bacilli</taxon>
        <taxon>Bacillales</taxon>
        <taxon>Bacillaceae</taxon>
        <taxon>Oikeobacillus</taxon>
    </lineage>
</organism>
<protein>
    <submittedName>
        <fullName evidence="2">Uncharacterized protein</fullName>
    </submittedName>
</protein>
<evidence type="ECO:0000313" key="3">
    <source>
        <dbReference type="Proteomes" id="UP001237207"/>
    </source>
</evidence>
<keyword evidence="3" id="KW-1185">Reference proteome</keyword>
<dbReference type="EMBL" id="JAUSUC010000002">
    <property type="protein sequence ID" value="MDQ0213854.1"/>
    <property type="molecule type" value="Genomic_DNA"/>
</dbReference>
<dbReference type="Proteomes" id="UP001237207">
    <property type="component" value="Unassembled WGS sequence"/>
</dbReference>
<dbReference type="AlphaFoldDB" id="A0AAJ1SWE1"/>
<keyword evidence="1" id="KW-0472">Membrane</keyword>
<feature type="transmembrane region" description="Helical" evidence="1">
    <location>
        <begin position="12"/>
        <end position="35"/>
    </location>
</feature>
<gene>
    <name evidence="2" type="ORF">J2S13_000248</name>
</gene>
<name>A0AAJ1SWE1_9BACI</name>
<accession>A0AAJ1SWE1</accession>
<keyword evidence="1" id="KW-0812">Transmembrane</keyword>
<proteinExistence type="predicted"/>
<keyword evidence="1" id="KW-1133">Transmembrane helix</keyword>